<evidence type="ECO:0000313" key="2">
    <source>
        <dbReference type="EMBL" id="GFH18909.1"/>
    </source>
</evidence>
<accession>A0A699ZHH3</accession>
<feature type="domain" description="ATP-sulfurylase PUA-like" evidence="1">
    <location>
        <begin position="11"/>
        <end position="121"/>
    </location>
</feature>
<evidence type="ECO:0000259" key="1">
    <source>
        <dbReference type="Pfam" id="PF14306"/>
    </source>
</evidence>
<dbReference type="AlphaFoldDB" id="A0A699ZHH3"/>
<dbReference type="PANTHER" id="PTHR43509:SF1">
    <property type="entry name" value="SULFATE ADENYLYLTRANSFERASE"/>
    <property type="match status" value="1"/>
</dbReference>
<name>A0A699ZHH3_HAELA</name>
<proteinExistence type="predicted"/>
<dbReference type="InterPro" id="IPR025980">
    <property type="entry name" value="ATP-Sase_PUA-like_dom"/>
</dbReference>
<dbReference type="Proteomes" id="UP000485058">
    <property type="component" value="Unassembled WGS sequence"/>
</dbReference>
<dbReference type="EMBL" id="BLLF01001378">
    <property type="protein sequence ID" value="GFH18909.1"/>
    <property type="molecule type" value="Genomic_DNA"/>
</dbReference>
<gene>
    <name evidence="2" type="ORF">HaLaN_15784</name>
</gene>
<dbReference type="InterPro" id="IPR015947">
    <property type="entry name" value="PUA-like_sf"/>
</dbReference>
<feature type="non-terminal residue" evidence="2">
    <location>
        <position position="1"/>
    </location>
</feature>
<dbReference type="PANTHER" id="PTHR43509">
    <property type="match status" value="1"/>
</dbReference>
<keyword evidence="3" id="KW-1185">Reference proteome</keyword>
<dbReference type="SUPFAM" id="SSF88697">
    <property type="entry name" value="PUA domain-like"/>
    <property type="match status" value="1"/>
</dbReference>
<dbReference type="Pfam" id="PF14306">
    <property type="entry name" value="PUA_2"/>
    <property type="match status" value="1"/>
</dbReference>
<protein>
    <recommendedName>
        <fullName evidence="1">ATP-sulfurylase PUA-like domain-containing protein</fullName>
    </recommendedName>
</protein>
<sequence length="157" mass="17334">MRAARATRGMVSTRGFSPLTGFLNQEDYNSVVDTMRLTTGELLGIPVVFDTDREDVMVGDCVLITYKGQNIGLLHVESKYQPDKVKEASKVYGVTTLEHPAVSMIAMERGKYYLGGKLQGLDIPTRVFPCATPAEVRASLPQGQDVLAFQCRNPIHR</sequence>
<comment type="caution">
    <text evidence="2">The sequence shown here is derived from an EMBL/GenBank/DDBJ whole genome shotgun (WGS) entry which is preliminary data.</text>
</comment>
<organism evidence="2 3">
    <name type="scientific">Haematococcus lacustris</name>
    <name type="common">Green alga</name>
    <name type="synonym">Haematococcus pluvialis</name>
    <dbReference type="NCBI Taxonomy" id="44745"/>
    <lineage>
        <taxon>Eukaryota</taxon>
        <taxon>Viridiplantae</taxon>
        <taxon>Chlorophyta</taxon>
        <taxon>core chlorophytes</taxon>
        <taxon>Chlorophyceae</taxon>
        <taxon>CS clade</taxon>
        <taxon>Chlamydomonadales</taxon>
        <taxon>Haematococcaceae</taxon>
        <taxon>Haematococcus</taxon>
    </lineage>
</organism>
<evidence type="ECO:0000313" key="3">
    <source>
        <dbReference type="Proteomes" id="UP000485058"/>
    </source>
</evidence>
<reference evidence="2 3" key="1">
    <citation type="submission" date="2020-02" db="EMBL/GenBank/DDBJ databases">
        <title>Draft genome sequence of Haematococcus lacustris strain NIES-144.</title>
        <authorList>
            <person name="Morimoto D."/>
            <person name="Nakagawa S."/>
            <person name="Yoshida T."/>
            <person name="Sawayama S."/>
        </authorList>
    </citation>
    <scope>NUCLEOTIDE SEQUENCE [LARGE SCALE GENOMIC DNA]</scope>
    <source>
        <strain evidence="2 3">NIES-144</strain>
    </source>
</reference>
<dbReference type="Gene3D" id="3.10.400.10">
    <property type="entry name" value="Sulfate adenylyltransferase"/>
    <property type="match status" value="1"/>
</dbReference>